<dbReference type="Proteomes" id="UP000275281">
    <property type="component" value="Unassembled WGS sequence"/>
</dbReference>
<dbReference type="AlphaFoldDB" id="A0A3N5Y7A3"/>
<evidence type="ECO:0000313" key="2">
    <source>
        <dbReference type="Proteomes" id="UP000275281"/>
    </source>
</evidence>
<reference evidence="1 2" key="1">
    <citation type="submission" date="2018-11" db="EMBL/GenBank/DDBJ databases">
        <authorList>
            <person name="Ye M.-Q."/>
            <person name="Du Z.-J."/>
        </authorList>
    </citation>
    <scope>NUCLEOTIDE SEQUENCE [LARGE SCALE GENOMIC DNA]</scope>
    <source>
        <strain evidence="1 2">U0105</strain>
    </source>
</reference>
<name>A0A3N5Y7A3_9ALTE</name>
<keyword evidence="2" id="KW-1185">Reference proteome</keyword>
<dbReference type="Pfam" id="PF12261">
    <property type="entry name" value="T_hemolysin"/>
    <property type="match status" value="1"/>
</dbReference>
<organism evidence="1 2">
    <name type="scientific">Alteromonas sediminis</name>
    <dbReference type="NCBI Taxonomy" id="2259342"/>
    <lineage>
        <taxon>Bacteria</taxon>
        <taxon>Pseudomonadati</taxon>
        <taxon>Pseudomonadota</taxon>
        <taxon>Gammaproteobacteria</taxon>
        <taxon>Alteromonadales</taxon>
        <taxon>Alteromonadaceae</taxon>
        <taxon>Alteromonas/Salinimonas group</taxon>
        <taxon>Alteromonas</taxon>
    </lineage>
</organism>
<comment type="caution">
    <text evidence="1">The sequence shown here is derived from an EMBL/GenBank/DDBJ whole genome shotgun (WGS) entry which is preliminary data.</text>
</comment>
<proteinExistence type="predicted"/>
<dbReference type="EMBL" id="RPOK01000003">
    <property type="protein sequence ID" value="RPJ66619.1"/>
    <property type="molecule type" value="Genomic_DNA"/>
</dbReference>
<protein>
    <recommendedName>
        <fullName evidence="3">Thermostable hemolysin</fullName>
    </recommendedName>
</protein>
<accession>A0A3N5Y7A3</accession>
<sequence>MQLSLNRNPDTVKTTKTCIYNVLSFPFDRHQNLSKKFHYDIDLYPKSHAERAVTEAFIVNGFNSAYGAEISITMPLLVAIKKGTFSAALGLRFASAPLFVEQYLDKSVDEVLYQTTAEAPRKQIVEVGHLYSSHARFALPLLLSTGISLFSIGQKTIVFCATNHVRKLISGAGIPLVVLCSAEQQKLTDTHEKWGRYYETTPQVIAISTSDIMRAVVTSNLYLELFRTMSTRIQLLSSQLAMGLS</sequence>
<gene>
    <name evidence="1" type="ORF">DRW07_11090</name>
</gene>
<dbReference type="InterPro" id="IPR022050">
    <property type="entry name" value="T_hemolysin"/>
</dbReference>
<dbReference type="RefSeq" id="WP_124027976.1">
    <property type="nucleotide sequence ID" value="NZ_JBHRSN010000006.1"/>
</dbReference>
<dbReference type="OrthoDB" id="7432757at2"/>
<evidence type="ECO:0000313" key="1">
    <source>
        <dbReference type="EMBL" id="RPJ66619.1"/>
    </source>
</evidence>
<evidence type="ECO:0008006" key="3">
    <source>
        <dbReference type="Google" id="ProtNLM"/>
    </source>
</evidence>